<evidence type="ECO:0000256" key="1">
    <source>
        <dbReference type="SAM" id="MobiDB-lite"/>
    </source>
</evidence>
<reference evidence="3" key="1">
    <citation type="submission" date="2023-07" db="EMBL/GenBank/DDBJ databases">
        <title>30 novel species of actinomycetes from the DSMZ collection.</title>
        <authorList>
            <person name="Nouioui I."/>
        </authorList>
    </citation>
    <scope>NUCLEOTIDE SEQUENCE [LARGE SCALE GENOMIC DNA]</scope>
    <source>
        <strain evidence="3">DSM 44918</strain>
    </source>
</reference>
<evidence type="ECO:0000313" key="2">
    <source>
        <dbReference type="EMBL" id="MDT0318758.1"/>
    </source>
</evidence>
<dbReference type="Proteomes" id="UP001183420">
    <property type="component" value="Unassembled WGS sequence"/>
</dbReference>
<accession>A0ABU2LMG6</accession>
<feature type="region of interest" description="Disordered" evidence="1">
    <location>
        <begin position="151"/>
        <end position="221"/>
    </location>
</feature>
<dbReference type="EMBL" id="JAVREM010000008">
    <property type="protein sequence ID" value="MDT0318758.1"/>
    <property type="molecule type" value="Genomic_DNA"/>
</dbReference>
<gene>
    <name evidence="2" type="ORF">RNC47_10455</name>
</gene>
<evidence type="ECO:0000313" key="3">
    <source>
        <dbReference type="Proteomes" id="UP001183420"/>
    </source>
</evidence>
<protein>
    <recommendedName>
        <fullName evidence="4">Transposase</fullName>
    </recommendedName>
</protein>
<feature type="region of interest" description="Disordered" evidence="1">
    <location>
        <begin position="230"/>
        <end position="249"/>
    </location>
</feature>
<organism evidence="2 3">
    <name type="scientific">Streptomyces millisiae</name>
    <dbReference type="NCBI Taxonomy" id="3075542"/>
    <lineage>
        <taxon>Bacteria</taxon>
        <taxon>Bacillati</taxon>
        <taxon>Actinomycetota</taxon>
        <taxon>Actinomycetes</taxon>
        <taxon>Kitasatosporales</taxon>
        <taxon>Streptomycetaceae</taxon>
        <taxon>Streptomyces</taxon>
    </lineage>
</organism>
<comment type="caution">
    <text evidence="2">The sequence shown here is derived from an EMBL/GenBank/DDBJ whole genome shotgun (WGS) entry which is preliminary data.</text>
</comment>
<name>A0ABU2LMG6_9ACTN</name>
<sequence>MAHPNLDDVLDELYGLAPEDFTVRRDAAAASARRAGDRELARRVKALRRPTLAAWASNLLVRAHADEKERFLALGEALRRAQEQLDADRLRELLAQRHALVAALAEQAADAAAEAGHRLGEAARRDVEGTLLAALADPEAARAWSAGHLTHPLHAPADLPTITSEGATTTRRRRKPDQAARRAAEREAERTAAREAEREARARRAAREAAEKRLAEARRHVDELSTALDRAREDLRQAEREAEAAAREG</sequence>
<feature type="compositionally biased region" description="Basic and acidic residues" evidence="1">
    <location>
        <begin position="176"/>
        <end position="221"/>
    </location>
</feature>
<keyword evidence="3" id="KW-1185">Reference proteome</keyword>
<dbReference type="RefSeq" id="WP_311597630.1">
    <property type="nucleotide sequence ID" value="NZ_JAVREM010000008.1"/>
</dbReference>
<proteinExistence type="predicted"/>
<evidence type="ECO:0008006" key="4">
    <source>
        <dbReference type="Google" id="ProtNLM"/>
    </source>
</evidence>